<feature type="compositionally biased region" description="Low complexity" evidence="1">
    <location>
        <begin position="49"/>
        <end position="60"/>
    </location>
</feature>
<organism evidence="2">
    <name type="scientific">uncultured Phycisphaerae bacterium</name>
    <dbReference type="NCBI Taxonomy" id="904963"/>
    <lineage>
        <taxon>Bacteria</taxon>
        <taxon>Pseudomonadati</taxon>
        <taxon>Planctomycetota</taxon>
        <taxon>Phycisphaerae</taxon>
        <taxon>environmental samples</taxon>
    </lineage>
</organism>
<feature type="region of interest" description="Disordered" evidence="1">
    <location>
        <begin position="1"/>
        <end position="102"/>
    </location>
</feature>
<gene>
    <name evidence="2" type="ORF">AVDCRST_MAG64-542</name>
</gene>
<dbReference type="GO" id="GO:0016491">
    <property type="term" value="F:oxidoreductase activity"/>
    <property type="evidence" value="ECO:0007669"/>
    <property type="project" value="UniProtKB-KW"/>
</dbReference>
<feature type="non-terminal residue" evidence="2">
    <location>
        <position position="1"/>
    </location>
</feature>
<sequence>EHPLPPTLPRRRRDHVRDRADRVHDPAEPDRDVPLHGADVPGRDDQPRRVQPVPRQPGRAGVRDLRARDRRRRGQPGAGPRGAAVPPEEHARRRRVAGAERV</sequence>
<feature type="non-terminal residue" evidence="2">
    <location>
        <position position="102"/>
    </location>
</feature>
<feature type="compositionally biased region" description="Basic and acidic residues" evidence="1">
    <location>
        <begin position="15"/>
        <end position="34"/>
    </location>
</feature>
<keyword evidence="2" id="KW-0830">Ubiquinone</keyword>
<dbReference type="AlphaFoldDB" id="A0A6J4N7E5"/>
<accession>A0A6J4N7E5</accession>
<evidence type="ECO:0000313" key="2">
    <source>
        <dbReference type="EMBL" id="CAA9379716.1"/>
    </source>
</evidence>
<name>A0A6J4N7E5_9BACT</name>
<proteinExistence type="predicted"/>
<protein>
    <submittedName>
        <fullName evidence="2">NADH-ubiquinone oxidoreductase chain K</fullName>
        <ecNumber evidence="2">1.6.5.3</ecNumber>
    </submittedName>
</protein>
<evidence type="ECO:0000256" key="1">
    <source>
        <dbReference type="SAM" id="MobiDB-lite"/>
    </source>
</evidence>
<reference evidence="2" key="1">
    <citation type="submission" date="2020-02" db="EMBL/GenBank/DDBJ databases">
        <authorList>
            <person name="Meier V. D."/>
        </authorList>
    </citation>
    <scope>NUCLEOTIDE SEQUENCE</scope>
    <source>
        <strain evidence="2">AVDCRST_MAG64</strain>
    </source>
</reference>
<feature type="compositionally biased region" description="Basic and acidic residues" evidence="1">
    <location>
        <begin position="87"/>
        <end position="102"/>
    </location>
</feature>
<keyword evidence="2" id="KW-0560">Oxidoreductase</keyword>
<dbReference type="EC" id="1.6.5.3" evidence="2"/>
<dbReference type="EMBL" id="CADCUQ010000147">
    <property type="protein sequence ID" value="CAA9379716.1"/>
    <property type="molecule type" value="Genomic_DNA"/>
</dbReference>